<dbReference type="PANTHER" id="PTHR43433:SF5">
    <property type="entry name" value="AB HYDROLASE-1 DOMAIN-CONTAINING PROTEIN"/>
    <property type="match status" value="1"/>
</dbReference>
<dbReference type="EMBL" id="JAGIOB010000001">
    <property type="protein sequence ID" value="MBP2416649.1"/>
    <property type="molecule type" value="Genomic_DNA"/>
</dbReference>
<dbReference type="PANTHER" id="PTHR43433">
    <property type="entry name" value="HYDROLASE, ALPHA/BETA FOLD FAMILY PROTEIN"/>
    <property type="match status" value="1"/>
</dbReference>
<dbReference type="SUPFAM" id="SSF53474">
    <property type="entry name" value="alpha/beta-Hydrolases"/>
    <property type="match status" value="1"/>
</dbReference>
<sequence>MSAGRARAEDGAELVWWSTGSGEPLLLVAGQAVGHRSWDPVLPALAAHHRVLTFDHRGIGRSTTGSTGRPTTRDLARDAVAVLDAAGVGRAHVLGHSMGGRVAQWLAVDHPERVGALVLAATSGGDARTAPRPADVTRALLSGDPARVAPLFFTDAFAASHPAEAAGVFTAGGDRAARLLHARASRGHDAWDVLGRVVAPTLVQHGADDPVTAVEHAELLAAAVPGAVLDVRPGLRHGYHVESADAVDAVLGFLAEHPLTTGVSDPR</sequence>
<dbReference type="PRINTS" id="PR00111">
    <property type="entry name" value="ABHYDROLASE"/>
</dbReference>
<dbReference type="InterPro" id="IPR029058">
    <property type="entry name" value="AB_hydrolase_fold"/>
</dbReference>
<dbReference type="Proteomes" id="UP000758168">
    <property type="component" value="Unassembled WGS sequence"/>
</dbReference>
<protein>
    <submittedName>
        <fullName evidence="2">Pimeloyl-ACP methyl ester carboxylesterase</fullName>
    </submittedName>
</protein>
<reference evidence="2 3" key="1">
    <citation type="submission" date="2021-03" db="EMBL/GenBank/DDBJ databases">
        <title>Sequencing the genomes of 1000 actinobacteria strains.</title>
        <authorList>
            <person name="Klenk H.-P."/>
        </authorList>
    </citation>
    <scope>NUCLEOTIDE SEQUENCE [LARGE SCALE GENOMIC DNA]</scope>
    <source>
        <strain evidence="2 3">DSM 12936</strain>
    </source>
</reference>
<dbReference type="RefSeq" id="WP_210054520.1">
    <property type="nucleotide sequence ID" value="NZ_BAAAMH010000015.1"/>
</dbReference>
<dbReference type="Gene3D" id="3.40.50.1820">
    <property type="entry name" value="alpha/beta hydrolase"/>
    <property type="match status" value="1"/>
</dbReference>
<evidence type="ECO:0000313" key="3">
    <source>
        <dbReference type="Proteomes" id="UP000758168"/>
    </source>
</evidence>
<keyword evidence="3" id="KW-1185">Reference proteome</keyword>
<name>A0ABS4Z6H4_9ACTN</name>
<organism evidence="2 3">
    <name type="scientific">Microlunatus capsulatus</name>
    <dbReference type="NCBI Taxonomy" id="99117"/>
    <lineage>
        <taxon>Bacteria</taxon>
        <taxon>Bacillati</taxon>
        <taxon>Actinomycetota</taxon>
        <taxon>Actinomycetes</taxon>
        <taxon>Propionibacteriales</taxon>
        <taxon>Propionibacteriaceae</taxon>
        <taxon>Microlunatus</taxon>
    </lineage>
</organism>
<dbReference type="InterPro" id="IPR000073">
    <property type="entry name" value="AB_hydrolase_1"/>
</dbReference>
<comment type="caution">
    <text evidence="2">The sequence shown here is derived from an EMBL/GenBank/DDBJ whole genome shotgun (WGS) entry which is preliminary data.</text>
</comment>
<evidence type="ECO:0000259" key="1">
    <source>
        <dbReference type="Pfam" id="PF00561"/>
    </source>
</evidence>
<evidence type="ECO:0000313" key="2">
    <source>
        <dbReference type="EMBL" id="MBP2416649.1"/>
    </source>
</evidence>
<dbReference type="Pfam" id="PF00561">
    <property type="entry name" value="Abhydrolase_1"/>
    <property type="match status" value="1"/>
</dbReference>
<gene>
    <name evidence="2" type="ORF">JOF54_001571</name>
</gene>
<proteinExistence type="predicted"/>
<feature type="domain" description="AB hydrolase-1" evidence="1">
    <location>
        <begin position="24"/>
        <end position="147"/>
    </location>
</feature>
<dbReference type="InterPro" id="IPR050471">
    <property type="entry name" value="AB_hydrolase"/>
</dbReference>
<accession>A0ABS4Z6H4</accession>